<evidence type="ECO:0000256" key="1">
    <source>
        <dbReference type="SAM" id="MobiDB-lite"/>
    </source>
</evidence>
<dbReference type="EMBL" id="OV170232">
    <property type="protein sequence ID" value="CAH0717234.1"/>
    <property type="molecule type" value="Genomic_DNA"/>
</dbReference>
<dbReference type="OrthoDB" id="7423282at2759"/>
<accession>A0A8J9Y396</accession>
<gene>
    <name evidence="2" type="ORF">BINO364_LOCUS3868</name>
</gene>
<dbReference type="AlphaFoldDB" id="A0A8J9Y396"/>
<proteinExistence type="predicted"/>
<keyword evidence="3" id="KW-1185">Reference proteome</keyword>
<feature type="compositionally biased region" description="Low complexity" evidence="1">
    <location>
        <begin position="161"/>
        <end position="177"/>
    </location>
</feature>
<feature type="non-terminal residue" evidence="2">
    <location>
        <position position="219"/>
    </location>
</feature>
<reference evidence="2" key="1">
    <citation type="submission" date="2021-12" db="EMBL/GenBank/DDBJ databases">
        <authorList>
            <person name="Martin H S."/>
        </authorList>
    </citation>
    <scope>NUCLEOTIDE SEQUENCE</scope>
</reference>
<evidence type="ECO:0000313" key="3">
    <source>
        <dbReference type="Proteomes" id="UP000838878"/>
    </source>
</evidence>
<name>A0A8J9Y396_9NEOP</name>
<dbReference type="Proteomes" id="UP000838878">
    <property type="component" value="Chromosome 12"/>
</dbReference>
<feature type="region of interest" description="Disordered" evidence="1">
    <location>
        <begin position="147"/>
        <end position="219"/>
    </location>
</feature>
<protein>
    <submittedName>
        <fullName evidence="2">Uncharacterized protein</fullName>
    </submittedName>
</protein>
<sequence>MSCGNRPLVKEWDKPKNLRIIKPSRYEQNEASVRVHWKNVIRNLELSYKDETFWKSQGETVRELVGPKIFNRITKIFNLNLDQKSYEPRSETSLEPSELFYQMTSTSKVPMRSSFSMSDFDSSLYEDLSEEEKAAEQSEIWNISSSSSELKKTSRSKSIVRSKSSSTSKSATKSLSKCVMSKKSCTRHSRMLKSSPSSIDEPASTLDDLKVQMSTRSKK</sequence>
<organism evidence="2 3">
    <name type="scientific">Brenthis ino</name>
    <name type="common">lesser marbled fritillary</name>
    <dbReference type="NCBI Taxonomy" id="405034"/>
    <lineage>
        <taxon>Eukaryota</taxon>
        <taxon>Metazoa</taxon>
        <taxon>Ecdysozoa</taxon>
        <taxon>Arthropoda</taxon>
        <taxon>Hexapoda</taxon>
        <taxon>Insecta</taxon>
        <taxon>Pterygota</taxon>
        <taxon>Neoptera</taxon>
        <taxon>Endopterygota</taxon>
        <taxon>Lepidoptera</taxon>
        <taxon>Glossata</taxon>
        <taxon>Ditrysia</taxon>
        <taxon>Papilionoidea</taxon>
        <taxon>Nymphalidae</taxon>
        <taxon>Heliconiinae</taxon>
        <taxon>Argynnini</taxon>
        <taxon>Brenthis</taxon>
    </lineage>
</organism>
<evidence type="ECO:0000313" key="2">
    <source>
        <dbReference type="EMBL" id="CAH0717234.1"/>
    </source>
</evidence>